<keyword evidence="9" id="KW-0788">Thiol protease</keyword>
<dbReference type="GO" id="GO:0071108">
    <property type="term" value="P:protein K48-linked deubiquitination"/>
    <property type="evidence" value="ECO:0007669"/>
    <property type="project" value="TreeGrafter"/>
</dbReference>
<proteinExistence type="inferred from homology"/>
<evidence type="ECO:0000256" key="5">
    <source>
        <dbReference type="ARBA" id="ARBA00022723"/>
    </source>
</evidence>
<evidence type="ECO:0000256" key="1">
    <source>
        <dbReference type="ARBA" id="ARBA00000707"/>
    </source>
</evidence>
<keyword evidence="7" id="KW-0833">Ubl conjugation pathway</keyword>
<dbReference type="GO" id="GO:0005634">
    <property type="term" value="C:nucleus"/>
    <property type="evidence" value="ECO:0007669"/>
    <property type="project" value="TreeGrafter"/>
</dbReference>
<evidence type="ECO:0000256" key="2">
    <source>
        <dbReference type="ARBA" id="ARBA00005865"/>
    </source>
</evidence>
<keyword evidence="8" id="KW-0378">Hydrolase</keyword>
<dbReference type="AlphaFoldDB" id="A0A813QNX6"/>
<dbReference type="PANTHER" id="PTHR13367:SF27">
    <property type="entry name" value="OTU DOMAIN-CONTAINING PROTEIN"/>
    <property type="match status" value="1"/>
</dbReference>
<evidence type="ECO:0000259" key="11">
    <source>
        <dbReference type="PROSITE" id="PS50802"/>
    </source>
</evidence>
<evidence type="ECO:0000256" key="6">
    <source>
        <dbReference type="ARBA" id="ARBA00022771"/>
    </source>
</evidence>
<dbReference type="GO" id="GO:0070536">
    <property type="term" value="P:protein K63-linked deubiquitination"/>
    <property type="evidence" value="ECO:0007669"/>
    <property type="project" value="TreeGrafter"/>
</dbReference>
<dbReference type="EMBL" id="CAJNOT010000012">
    <property type="protein sequence ID" value="CAF0769778.1"/>
    <property type="molecule type" value="Genomic_DNA"/>
</dbReference>
<dbReference type="EC" id="3.4.19.12" evidence="3"/>
<dbReference type="CDD" id="cd22768">
    <property type="entry name" value="OTU_OTUD7"/>
    <property type="match status" value="1"/>
</dbReference>
<evidence type="ECO:0000313" key="12">
    <source>
        <dbReference type="EMBL" id="CAF0769778.1"/>
    </source>
</evidence>
<dbReference type="PANTHER" id="PTHR13367">
    <property type="entry name" value="UBIQUITIN THIOESTERASE"/>
    <property type="match status" value="1"/>
</dbReference>
<evidence type="ECO:0000256" key="10">
    <source>
        <dbReference type="ARBA" id="ARBA00022833"/>
    </source>
</evidence>
<name>A0A813QNX6_9BILA</name>
<protein>
    <recommendedName>
        <fullName evidence="3">ubiquitinyl hydrolase 1</fullName>
        <ecNumber evidence="3">3.4.19.12</ecNumber>
    </recommendedName>
</protein>
<dbReference type="GO" id="GO:0008270">
    <property type="term" value="F:zinc ion binding"/>
    <property type="evidence" value="ECO:0007669"/>
    <property type="project" value="UniProtKB-KW"/>
</dbReference>
<dbReference type="PROSITE" id="PS50802">
    <property type="entry name" value="OTU"/>
    <property type="match status" value="1"/>
</dbReference>
<evidence type="ECO:0000256" key="3">
    <source>
        <dbReference type="ARBA" id="ARBA00012759"/>
    </source>
</evidence>
<dbReference type="GO" id="GO:0070530">
    <property type="term" value="F:K63-linked polyubiquitin modification-dependent protein binding"/>
    <property type="evidence" value="ECO:0007669"/>
    <property type="project" value="TreeGrafter"/>
</dbReference>
<sequence>MNNYISYHDGNINEDTYDDDSIDRKHHLYNSLGSIQLQRTNINPSNYPILHQTLSTISPNQTHVHHQRDILAKNSRRIFINDDIITIDHNDTDASFILPNLYELPEDIRMRVMDNLVDIPTMVSLEETRRLNWWVNKKLPCSKLYPLVTSGDGNCLLHATSLAMWGFHDHSLSMRKALNETLITSKPNNSLYRRWRWTQSVQNKKYGLVFSEQEWDEEWRSLLRLSSAEPRVSQTRSFDLNSSIDEINYSKSSQTNIDLPTKSSSQSTRQYYESLEEFHVYVLANNIRRPIVIYSDTILRTNDGEAISPIEFGGIYLPLEISPDKCHKQPIFLAYDAAHFSALLPMEQNSKSTSKITYRIPLIDIDTFDILPIHFCIDPGVNFQWPIDEELSDDKIHFYMNYGENRMNILEKYLNLSKEYFSLNNLFLQTIKTKYDNRISTTDINLSNELNSTITNKKFSRPSLNSFSKIFRRTFIEPFSSTKRLSHKNSHDSSIQDTSNLSIINKNMFENQRSSPLLNHHTNILTIILTNFQPKRPQTSDNMIKNYIDTCMNEYYFEKNQKQINNENENLQNIEPLTSLNETNISKIINHYSDSTDTSSSTINSYHQDTVSTNISTNMNKNSHEKQTRHKLLQIPLNSLNKTIPLNQHIEKNSNIGNLLPIENSQFSINDNYIEQTQPKSNRLIQNNSVDMTNDQHSNLEFHGNSISNKFFPSQNLISSPLKRQQSISSDKTLNNSFENNQNLNNFKSTSININKRIQILNSISNLTQQKRL</sequence>
<comment type="catalytic activity">
    <reaction evidence="1">
        <text>Thiol-dependent hydrolysis of ester, thioester, amide, peptide and isopeptide bonds formed by the C-terminal Gly of ubiquitin (a 76-residue protein attached to proteins as an intracellular targeting signal).</text>
        <dbReference type="EC" id="3.4.19.12"/>
    </reaction>
</comment>
<dbReference type="GO" id="GO:0004843">
    <property type="term" value="F:cysteine-type deubiquitinase activity"/>
    <property type="evidence" value="ECO:0007669"/>
    <property type="project" value="UniProtKB-EC"/>
</dbReference>
<dbReference type="GO" id="GO:0071947">
    <property type="term" value="P:protein deubiquitination involved in ubiquitin-dependent protein catabolic process"/>
    <property type="evidence" value="ECO:0007669"/>
    <property type="project" value="TreeGrafter"/>
</dbReference>
<comment type="caution">
    <text evidence="12">The sequence shown here is derived from an EMBL/GenBank/DDBJ whole genome shotgun (WGS) entry which is preliminary data.</text>
</comment>
<keyword evidence="4" id="KW-0645">Protease</keyword>
<organism evidence="12 13">
    <name type="scientific">Rotaria sordida</name>
    <dbReference type="NCBI Taxonomy" id="392033"/>
    <lineage>
        <taxon>Eukaryota</taxon>
        <taxon>Metazoa</taxon>
        <taxon>Spiralia</taxon>
        <taxon>Gnathifera</taxon>
        <taxon>Rotifera</taxon>
        <taxon>Eurotatoria</taxon>
        <taxon>Bdelloidea</taxon>
        <taxon>Philodinida</taxon>
        <taxon>Philodinidae</taxon>
        <taxon>Rotaria</taxon>
    </lineage>
</organism>
<reference evidence="12" key="1">
    <citation type="submission" date="2021-02" db="EMBL/GenBank/DDBJ databases">
        <authorList>
            <person name="Nowell W R."/>
        </authorList>
    </citation>
    <scope>NUCLEOTIDE SEQUENCE</scope>
</reference>
<keyword evidence="10" id="KW-0862">Zinc</keyword>
<evidence type="ECO:0000313" key="13">
    <source>
        <dbReference type="Proteomes" id="UP000663864"/>
    </source>
</evidence>
<evidence type="ECO:0000256" key="9">
    <source>
        <dbReference type="ARBA" id="ARBA00022807"/>
    </source>
</evidence>
<evidence type="ECO:0000256" key="8">
    <source>
        <dbReference type="ARBA" id="ARBA00022801"/>
    </source>
</evidence>
<dbReference type="GO" id="GO:0005737">
    <property type="term" value="C:cytoplasm"/>
    <property type="evidence" value="ECO:0007669"/>
    <property type="project" value="TreeGrafter"/>
</dbReference>
<dbReference type="Proteomes" id="UP000663864">
    <property type="component" value="Unassembled WGS sequence"/>
</dbReference>
<accession>A0A813QNX6</accession>
<dbReference type="InterPro" id="IPR003323">
    <property type="entry name" value="OTU_dom"/>
</dbReference>
<dbReference type="GO" id="GO:0035871">
    <property type="term" value="P:protein K11-linked deubiquitination"/>
    <property type="evidence" value="ECO:0007669"/>
    <property type="project" value="TreeGrafter"/>
</dbReference>
<gene>
    <name evidence="12" type="ORF">ZHD862_LOCUS789</name>
</gene>
<dbReference type="InterPro" id="IPR051346">
    <property type="entry name" value="OTU_Deubiquitinase"/>
</dbReference>
<evidence type="ECO:0000256" key="7">
    <source>
        <dbReference type="ARBA" id="ARBA00022786"/>
    </source>
</evidence>
<keyword evidence="5" id="KW-0479">Metal-binding</keyword>
<dbReference type="Pfam" id="PF02338">
    <property type="entry name" value="OTU"/>
    <property type="match status" value="1"/>
</dbReference>
<evidence type="ECO:0000256" key="4">
    <source>
        <dbReference type="ARBA" id="ARBA00022670"/>
    </source>
</evidence>
<comment type="similarity">
    <text evidence="2">Belongs to the peptidase C64 family.</text>
</comment>
<feature type="domain" description="OTU" evidence="11">
    <location>
        <begin position="144"/>
        <end position="346"/>
    </location>
</feature>
<keyword evidence="6" id="KW-0863">Zinc-finger</keyword>